<evidence type="ECO:0000313" key="2">
    <source>
        <dbReference type="Proteomes" id="UP000316621"/>
    </source>
</evidence>
<sequence length="183" mass="21007">MLLLHQFIKKQLRQFSSSSTKIPRKKKEKIVEQIEIEADSEKTESEEETIIPVKKANKGASKKNIKCKSKKSSTSEIDLDEKEVFEKKIKKSKRCTGKQDNVVALIAGPSKKVYSGDRPYRAGLSALTTFVIDMRKENLNLNAQQIEVLKESPFADLFMMIMKNEYTTTRWNKIDEAFTKLLT</sequence>
<dbReference type="Proteomes" id="UP000316621">
    <property type="component" value="Chromosome 2"/>
</dbReference>
<evidence type="ECO:0000313" key="1">
    <source>
        <dbReference type="EMBL" id="RZC51749.1"/>
    </source>
</evidence>
<organism evidence="1 2">
    <name type="scientific">Papaver somniferum</name>
    <name type="common">Opium poppy</name>
    <dbReference type="NCBI Taxonomy" id="3469"/>
    <lineage>
        <taxon>Eukaryota</taxon>
        <taxon>Viridiplantae</taxon>
        <taxon>Streptophyta</taxon>
        <taxon>Embryophyta</taxon>
        <taxon>Tracheophyta</taxon>
        <taxon>Spermatophyta</taxon>
        <taxon>Magnoliopsida</taxon>
        <taxon>Ranunculales</taxon>
        <taxon>Papaveraceae</taxon>
        <taxon>Papaveroideae</taxon>
        <taxon>Papaver</taxon>
    </lineage>
</organism>
<proteinExistence type="predicted"/>
<keyword evidence="2" id="KW-1185">Reference proteome</keyword>
<gene>
    <name evidence="1" type="ORF">C5167_020178</name>
</gene>
<reference evidence="1 2" key="1">
    <citation type="journal article" date="2018" name="Science">
        <title>The opium poppy genome and morphinan production.</title>
        <authorList>
            <person name="Guo L."/>
            <person name="Winzer T."/>
            <person name="Yang X."/>
            <person name="Li Y."/>
            <person name="Ning Z."/>
            <person name="He Z."/>
            <person name="Teodor R."/>
            <person name="Lu Y."/>
            <person name="Bowser T.A."/>
            <person name="Graham I.A."/>
            <person name="Ye K."/>
        </authorList>
    </citation>
    <scope>NUCLEOTIDE SEQUENCE [LARGE SCALE GENOMIC DNA]</scope>
    <source>
        <strain evidence="2">cv. HN1</strain>
        <tissue evidence="1">Leaves</tissue>
    </source>
</reference>
<dbReference type="EMBL" id="CM010716">
    <property type="protein sequence ID" value="RZC51749.1"/>
    <property type="molecule type" value="Genomic_DNA"/>
</dbReference>
<accession>A0A4Y7IW66</accession>
<protein>
    <submittedName>
        <fullName evidence="1">Uncharacterized protein</fullName>
    </submittedName>
</protein>
<dbReference type="Gramene" id="RZC51749">
    <property type="protein sequence ID" value="RZC51749"/>
    <property type="gene ID" value="C5167_020178"/>
</dbReference>
<name>A0A4Y7IW66_PAPSO</name>
<dbReference type="AlphaFoldDB" id="A0A4Y7IW66"/>